<dbReference type="Pfam" id="PF16916">
    <property type="entry name" value="ZT_dimer"/>
    <property type="match status" value="3"/>
</dbReference>
<dbReference type="EMBL" id="FMZW01000003">
    <property type="protein sequence ID" value="SDC52174.1"/>
    <property type="molecule type" value="Genomic_DNA"/>
</dbReference>
<evidence type="ECO:0000256" key="1">
    <source>
        <dbReference type="ARBA" id="ARBA00004141"/>
    </source>
</evidence>
<dbReference type="GO" id="GO:0006882">
    <property type="term" value="P:intracellular zinc ion homeostasis"/>
    <property type="evidence" value="ECO:0007669"/>
    <property type="project" value="TreeGrafter"/>
</dbReference>
<dbReference type="SUPFAM" id="SSF160240">
    <property type="entry name" value="Cation efflux protein cytoplasmic domain-like"/>
    <property type="match status" value="3"/>
</dbReference>
<accession>A0A1G6MA62</accession>
<proteinExistence type="inferred from homology"/>
<name>A0A1G6MA62_9BRAD</name>
<dbReference type="RefSeq" id="WP_092079724.1">
    <property type="nucleotide sequence ID" value="NZ_FMZW01000003.1"/>
</dbReference>
<dbReference type="GO" id="GO:0005886">
    <property type="term" value="C:plasma membrane"/>
    <property type="evidence" value="ECO:0007669"/>
    <property type="project" value="TreeGrafter"/>
</dbReference>
<keyword evidence="3" id="KW-0813">Transport</keyword>
<comment type="subcellular location">
    <subcellularLocation>
        <location evidence="1">Membrane</location>
        <topology evidence="1">Multi-pass membrane protein</topology>
    </subcellularLocation>
</comment>
<dbReference type="InterPro" id="IPR027470">
    <property type="entry name" value="Cation_efflux_CTD"/>
</dbReference>
<reference evidence="10 11" key="1">
    <citation type="submission" date="2016-10" db="EMBL/GenBank/DDBJ databases">
        <authorList>
            <person name="de Groot N.N."/>
        </authorList>
    </citation>
    <scope>NUCLEOTIDE SEQUENCE [LARGE SCALE GENOMIC DNA]</scope>
    <source>
        <strain evidence="10 11">R5</strain>
    </source>
</reference>
<evidence type="ECO:0000259" key="8">
    <source>
        <dbReference type="Pfam" id="PF01545"/>
    </source>
</evidence>
<organism evidence="10 11">
    <name type="scientific">Bradyrhizobium brasilense</name>
    <dbReference type="NCBI Taxonomy" id="1419277"/>
    <lineage>
        <taxon>Bacteria</taxon>
        <taxon>Pseudomonadati</taxon>
        <taxon>Pseudomonadota</taxon>
        <taxon>Alphaproteobacteria</taxon>
        <taxon>Hyphomicrobiales</taxon>
        <taxon>Nitrobacteraceae</taxon>
        <taxon>Bradyrhizobium</taxon>
    </lineage>
</organism>
<dbReference type="GO" id="GO:0015341">
    <property type="term" value="F:zinc efflux antiporter activity"/>
    <property type="evidence" value="ECO:0007669"/>
    <property type="project" value="TreeGrafter"/>
</dbReference>
<dbReference type="InterPro" id="IPR058533">
    <property type="entry name" value="Cation_efflux_TM"/>
</dbReference>
<dbReference type="InterPro" id="IPR002524">
    <property type="entry name" value="Cation_efflux"/>
</dbReference>
<dbReference type="SUPFAM" id="SSF161111">
    <property type="entry name" value="Cation efflux protein transmembrane domain-like"/>
    <property type="match status" value="1"/>
</dbReference>
<evidence type="ECO:0000256" key="2">
    <source>
        <dbReference type="ARBA" id="ARBA00008114"/>
    </source>
</evidence>
<evidence type="ECO:0000256" key="5">
    <source>
        <dbReference type="ARBA" id="ARBA00022989"/>
    </source>
</evidence>
<dbReference type="GO" id="GO:0015086">
    <property type="term" value="F:cadmium ion transmembrane transporter activity"/>
    <property type="evidence" value="ECO:0007669"/>
    <property type="project" value="TreeGrafter"/>
</dbReference>
<dbReference type="InterPro" id="IPR027469">
    <property type="entry name" value="Cation_efflux_TMD_sf"/>
</dbReference>
<evidence type="ECO:0000313" key="11">
    <source>
        <dbReference type="Proteomes" id="UP000199245"/>
    </source>
</evidence>
<evidence type="ECO:0000259" key="9">
    <source>
        <dbReference type="Pfam" id="PF16916"/>
    </source>
</evidence>
<feature type="transmembrane region" description="Helical" evidence="7">
    <location>
        <begin position="84"/>
        <end position="105"/>
    </location>
</feature>
<keyword evidence="6 7" id="KW-0472">Membrane</keyword>
<evidence type="ECO:0000256" key="7">
    <source>
        <dbReference type="SAM" id="Phobius"/>
    </source>
</evidence>
<feature type="transmembrane region" description="Helical" evidence="7">
    <location>
        <begin position="155"/>
        <end position="178"/>
    </location>
</feature>
<feature type="transmembrane region" description="Helical" evidence="7">
    <location>
        <begin position="184"/>
        <end position="202"/>
    </location>
</feature>
<feature type="domain" description="Cation efflux protein cytoplasmic" evidence="9">
    <location>
        <begin position="217"/>
        <end position="284"/>
    </location>
</feature>
<dbReference type="GO" id="GO:0015093">
    <property type="term" value="F:ferrous iron transmembrane transporter activity"/>
    <property type="evidence" value="ECO:0007669"/>
    <property type="project" value="TreeGrafter"/>
</dbReference>
<feature type="domain" description="Cation efflux protein transmembrane" evidence="8">
    <location>
        <begin position="18"/>
        <end position="210"/>
    </location>
</feature>
<feature type="domain" description="Cation efflux protein cytoplasmic" evidence="9">
    <location>
        <begin position="382"/>
        <end position="459"/>
    </location>
</feature>
<gene>
    <name evidence="10" type="ORF">SAMN05216337_1003182</name>
</gene>
<dbReference type="Proteomes" id="UP000199245">
    <property type="component" value="Unassembled WGS sequence"/>
</dbReference>
<feature type="transmembrane region" description="Helical" evidence="7">
    <location>
        <begin position="117"/>
        <end position="134"/>
    </location>
</feature>
<dbReference type="PANTHER" id="PTHR43840:SF15">
    <property type="entry name" value="MITOCHONDRIAL METAL TRANSPORTER 1-RELATED"/>
    <property type="match status" value="1"/>
</dbReference>
<evidence type="ECO:0000256" key="3">
    <source>
        <dbReference type="ARBA" id="ARBA00022448"/>
    </source>
</evidence>
<dbReference type="Pfam" id="PF01545">
    <property type="entry name" value="Cation_efflux"/>
    <property type="match status" value="1"/>
</dbReference>
<dbReference type="InterPro" id="IPR036837">
    <property type="entry name" value="Cation_efflux_CTD_sf"/>
</dbReference>
<evidence type="ECO:0000256" key="4">
    <source>
        <dbReference type="ARBA" id="ARBA00022692"/>
    </source>
</evidence>
<dbReference type="Gene3D" id="1.20.1510.10">
    <property type="entry name" value="Cation efflux protein transmembrane domain"/>
    <property type="match status" value="1"/>
</dbReference>
<keyword evidence="4 7" id="KW-0812">Transmembrane</keyword>
<feature type="domain" description="Cation efflux protein cytoplasmic" evidence="9">
    <location>
        <begin position="295"/>
        <end position="368"/>
    </location>
</feature>
<evidence type="ECO:0000313" key="10">
    <source>
        <dbReference type="EMBL" id="SDC52174.1"/>
    </source>
</evidence>
<dbReference type="PANTHER" id="PTHR43840">
    <property type="entry name" value="MITOCHONDRIAL METAL TRANSPORTER 1-RELATED"/>
    <property type="match status" value="1"/>
</dbReference>
<dbReference type="NCBIfam" id="TIGR01297">
    <property type="entry name" value="CDF"/>
    <property type="match status" value="1"/>
</dbReference>
<feature type="transmembrane region" description="Helical" evidence="7">
    <location>
        <begin position="20"/>
        <end position="43"/>
    </location>
</feature>
<sequence>MSSSNTSAPSTKTSVAAISILASGSMAVAKFVVGIAIGSLALISEALHSSIDLVATIITWAVVRVSDQPADAEHHYGHGKFESVSALGIIALLYVLAGGILVQAYSHLREGAPPPSISAIPFVVLVIDIGVNLWRARALHRAARDTKSQALAADALHFASDVMGSTAVIVGLVLAGFGFWWGDAAAAIAVAVMIALLGLRMARETVETLLDRAPEGALEKATAAIKAVPGVVDVDRLRVRMVGATHFIDAIAKVPRTYPIDRVEDIKRRAQAAVTKTFGDADLTFTAVPVARDNESVRERIMVIARNSGLAIHHVTVHDIGGKLIVGIDLEVDGDMALHAAHDIAHGLERAIREDFGEDVEVDTHIEPLEPELPWGTDAAPDRVEAIKAALTGFADGGAIHDIHNVRVRNTDAGEVVNFHCRAQPSMSVIKVHESVDEIERKLRRAFPTVKRVISHAEPTRG</sequence>
<comment type="similarity">
    <text evidence="2">Belongs to the cation diffusion facilitator (CDF) transporter (TC 2.A.4) family.</text>
</comment>
<evidence type="ECO:0000256" key="6">
    <source>
        <dbReference type="ARBA" id="ARBA00023136"/>
    </source>
</evidence>
<dbReference type="AlphaFoldDB" id="A0A1G6MA62"/>
<dbReference type="InterPro" id="IPR050291">
    <property type="entry name" value="CDF_Transporter"/>
</dbReference>
<keyword evidence="5 7" id="KW-1133">Transmembrane helix</keyword>
<protein>
    <submittedName>
        <fullName evidence="10">Cation diffusion facilitator family transporter</fullName>
    </submittedName>
</protein>
<dbReference type="Gene3D" id="3.30.70.1350">
    <property type="entry name" value="Cation efflux protein, cytoplasmic domain"/>
    <property type="match status" value="3"/>
</dbReference>